<name>A0A645B1H3_9ZZZZ</name>
<proteinExistence type="predicted"/>
<protein>
    <submittedName>
        <fullName evidence="1">Uncharacterized protein</fullName>
    </submittedName>
</protein>
<comment type="caution">
    <text evidence="1">The sequence shown here is derived from an EMBL/GenBank/DDBJ whole genome shotgun (WGS) entry which is preliminary data.</text>
</comment>
<reference evidence="1" key="1">
    <citation type="submission" date="2019-08" db="EMBL/GenBank/DDBJ databases">
        <authorList>
            <person name="Kucharzyk K."/>
            <person name="Murdoch R.W."/>
            <person name="Higgins S."/>
            <person name="Loffler F."/>
        </authorList>
    </citation>
    <scope>NUCLEOTIDE SEQUENCE</scope>
</reference>
<organism evidence="1">
    <name type="scientific">bioreactor metagenome</name>
    <dbReference type="NCBI Taxonomy" id="1076179"/>
    <lineage>
        <taxon>unclassified sequences</taxon>
        <taxon>metagenomes</taxon>
        <taxon>ecological metagenomes</taxon>
    </lineage>
</organism>
<evidence type="ECO:0000313" key="1">
    <source>
        <dbReference type="EMBL" id="MPM55574.1"/>
    </source>
</evidence>
<dbReference type="EMBL" id="VSSQ01015334">
    <property type="protein sequence ID" value="MPM55574.1"/>
    <property type="molecule type" value="Genomic_DNA"/>
</dbReference>
<accession>A0A645B1H3</accession>
<gene>
    <name evidence="1" type="ORF">SDC9_102371</name>
</gene>
<sequence>MHEQRPLLVIGEIEVLLETRAEGVARALEPVHAVPHGLELLLDHAVLRGLPLHGIVQVDVSRLPVVRIQPALDGGAVERMPVYVVVPHILEGAPLLVDYGFHQSVHALHHDDEVVVPLLHGPDVGLGEVPPVQDERRIGIPVGAGLAEHELELAHVDDRARVLLVEQRYAVGPVVGYRVAEDGQALVILGMPELGELQVSGLAVLVRGIIAYVDPLPVVVPPVPVVEEPRRRILGHLLEQAGYLGVAVDRHAGGEQGVAVCIVGVVLRGVVLGDDRVGGEIQEEPAVLVTEYPAGHLHDAEGLGDPLQHQERADPQAAAPEEGRLLLGKLMAREAKQEVLVRVHEIAVRLVLLAYADPFGGVVLAVLVVLARALEVDVPDPFHGDPDDMLLGYRDGGIEVHGGLLMKV</sequence>
<dbReference type="AlphaFoldDB" id="A0A645B1H3"/>